<organism evidence="2">
    <name type="scientific">Rhizophora mucronata</name>
    <name type="common">Asiatic mangrove</name>
    <dbReference type="NCBI Taxonomy" id="61149"/>
    <lineage>
        <taxon>Eukaryota</taxon>
        <taxon>Viridiplantae</taxon>
        <taxon>Streptophyta</taxon>
        <taxon>Embryophyta</taxon>
        <taxon>Tracheophyta</taxon>
        <taxon>Spermatophyta</taxon>
        <taxon>Magnoliopsida</taxon>
        <taxon>eudicotyledons</taxon>
        <taxon>Gunneridae</taxon>
        <taxon>Pentapetalae</taxon>
        <taxon>rosids</taxon>
        <taxon>fabids</taxon>
        <taxon>Malpighiales</taxon>
        <taxon>Rhizophoraceae</taxon>
        <taxon>Rhizophora</taxon>
    </lineage>
</organism>
<feature type="region of interest" description="Disordered" evidence="1">
    <location>
        <begin position="1"/>
        <end position="32"/>
    </location>
</feature>
<reference evidence="2" key="1">
    <citation type="submission" date="2018-02" db="EMBL/GenBank/DDBJ databases">
        <title>Rhizophora mucronata_Transcriptome.</title>
        <authorList>
            <person name="Meera S.P."/>
            <person name="Sreeshan A."/>
            <person name="Augustine A."/>
        </authorList>
    </citation>
    <scope>NUCLEOTIDE SEQUENCE</scope>
    <source>
        <tissue evidence="2">Leaf</tissue>
    </source>
</reference>
<accession>A0A2P2P3B5</accession>
<protein>
    <submittedName>
        <fullName evidence="2">Uncharacterized protein</fullName>
    </submittedName>
</protein>
<dbReference type="EMBL" id="GGEC01068733">
    <property type="protein sequence ID" value="MBX49217.1"/>
    <property type="molecule type" value="Transcribed_RNA"/>
</dbReference>
<dbReference type="AlphaFoldDB" id="A0A2P2P3B5"/>
<feature type="compositionally biased region" description="Basic and acidic residues" evidence="1">
    <location>
        <begin position="23"/>
        <end position="32"/>
    </location>
</feature>
<sequence length="66" mass="7721">MSLLTPARNSGPPSRRKRVAGKMADRLTENQEREKKEFFLQGERKEREKDFKERVEMVLWGGLKGS</sequence>
<evidence type="ECO:0000313" key="2">
    <source>
        <dbReference type="EMBL" id="MBX49217.1"/>
    </source>
</evidence>
<name>A0A2P2P3B5_RHIMU</name>
<evidence type="ECO:0000256" key="1">
    <source>
        <dbReference type="SAM" id="MobiDB-lite"/>
    </source>
</evidence>
<proteinExistence type="predicted"/>